<dbReference type="InterPro" id="IPR007833">
    <property type="entry name" value="Capsule_polysaccharide_synth"/>
</dbReference>
<organism evidence="1 2">
    <name type="scientific">Brucella daejeonensis</name>
    <dbReference type="NCBI Taxonomy" id="659015"/>
    <lineage>
        <taxon>Bacteria</taxon>
        <taxon>Pseudomonadati</taxon>
        <taxon>Pseudomonadota</taxon>
        <taxon>Alphaproteobacteria</taxon>
        <taxon>Hyphomicrobiales</taxon>
        <taxon>Brucellaceae</taxon>
        <taxon>Brucella/Ochrobactrum group</taxon>
        <taxon>Brucella</taxon>
    </lineage>
</organism>
<dbReference type="GO" id="GO:0000271">
    <property type="term" value="P:polysaccharide biosynthetic process"/>
    <property type="evidence" value="ECO:0007669"/>
    <property type="project" value="InterPro"/>
</dbReference>
<dbReference type="GO" id="GO:0015774">
    <property type="term" value="P:polysaccharide transport"/>
    <property type="evidence" value="ECO:0007669"/>
    <property type="project" value="InterPro"/>
</dbReference>
<protein>
    <recommendedName>
        <fullName evidence="3">Capsule polysaccharide biosynthesis protein</fullName>
    </recommendedName>
</protein>
<evidence type="ECO:0000313" key="2">
    <source>
        <dbReference type="Proteomes" id="UP000555546"/>
    </source>
</evidence>
<evidence type="ECO:0008006" key="3">
    <source>
        <dbReference type="Google" id="ProtNLM"/>
    </source>
</evidence>
<accession>A0A7W9AXC5</accession>
<comment type="caution">
    <text evidence="1">The sequence shown here is derived from an EMBL/GenBank/DDBJ whole genome shotgun (WGS) entry which is preliminary data.</text>
</comment>
<gene>
    <name evidence="1" type="ORF">FHS76_002031</name>
</gene>
<proteinExistence type="predicted"/>
<name>A0A7W9AXC5_9HYPH</name>
<dbReference type="Pfam" id="PF05159">
    <property type="entry name" value="Capsule_synth"/>
    <property type="match status" value="1"/>
</dbReference>
<evidence type="ECO:0000313" key="1">
    <source>
        <dbReference type="EMBL" id="MBB5702156.1"/>
    </source>
</evidence>
<keyword evidence="2" id="KW-1185">Reference proteome</keyword>
<dbReference type="Proteomes" id="UP000555546">
    <property type="component" value="Unassembled WGS sequence"/>
</dbReference>
<dbReference type="EMBL" id="JACIJG010000006">
    <property type="protein sequence ID" value="MBB5702156.1"/>
    <property type="molecule type" value="Genomic_DNA"/>
</dbReference>
<dbReference type="RefSeq" id="WP_183651454.1">
    <property type="nucleotide sequence ID" value="NZ_JACIJG010000006.1"/>
</dbReference>
<dbReference type="AlphaFoldDB" id="A0A7W9AXC5"/>
<reference evidence="1 2" key="1">
    <citation type="submission" date="2020-08" db="EMBL/GenBank/DDBJ databases">
        <title>Genomic Encyclopedia of Type Strains, Phase IV (KMG-IV): sequencing the most valuable type-strain genomes for metagenomic binning, comparative biology and taxonomic classification.</title>
        <authorList>
            <person name="Goeker M."/>
        </authorList>
    </citation>
    <scope>NUCLEOTIDE SEQUENCE [LARGE SCALE GENOMIC DNA]</scope>
    <source>
        <strain evidence="1 2">DSM 26944</strain>
    </source>
</reference>
<sequence>MGNIDICSQAEFATALSARDYVVASKIGMTLLRNTKLSILQAINVMRAAGMAGDLPAFSEAFRAAADLVSKTRNDDAQFSRAWKQVLRFEIETSDVSMAVNTVERARSLGVSSEEDELFLAPMLTFLGEHGLTLKETFRLIEVAAAGHVPQVKTGLQINCWFRLLIVPRDSLDARDTWMSVTSQAIREAKKRNIHSVMIPDYLVSVIRNSSHYTLSFHTEGERQGSTHFKPADLPGYAVIDCGGYSGWSSLARSSIADLELPPLVEAAEFYDRHVEDIIVRNVSKYPQATTCPTVSLPEKFVFVPLQVKSDRTQELARISMMDMLDMVVERFHGTDTRVVVKRHPKCRDDEVAGKIAELSSAGAIVVSEDSIHTLVSKSQAVFTVNSGVGSEAIVHLKPIYLFGDADYNCAVHQVIDRDHFWRITETISPALSDGEMKQFLCYYRTRYLVKVSDRRLLSAAIAERVFGEMAARSRRCIFSSIASWWRNKAMSPA</sequence>